<keyword evidence="11" id="KW-0406">Ion transport</keyword>
<evidence type="ECO:0000256" key="1">
    <source>
        <dbReference type="ARBA" id="ARBA00004115"/>
    </source>
</evidence>
<keyword evidence="6 15" id="KW-0812">Transmembrane</keyword>
<evidence type="ECO:0000313" key="17">
    <source>
        <dbReference type="Proteomes" id="UP000225706"/>
    </source>
</evidence>
<evidence type="ECO:0000256" key="9">
    <source>
        <dbReference type="ARBA" id="ARBA00022837"/>
    </source>
</evidence>
<dbReference type="OrthoDB" id="20303at2759"/>
<organism evidence="16 17">
    <name type="scientific">Stylophora pistillata</name>
    <name type="common">Smooth cauliflower coral</name>
    <dbReference type="NCBI Taxonomy" id="50429"/>
    <lineage>
        <taxon>Eukaryota</taxon>
        <taxon>Metazoa</taxon>
        <taxon>Cnidaria</taxon>
        <taxon>Anthozoa</taxon>
        <taxon>Hexacorallia</taxon>
        <taxon>Scleractinia</taxon>
        <taxon>Astrocoeniina</taxon>
        <taxon>Pocilloporidae</taxon>
        <taxon>Stylophora</taxon>
    </lineage>
</organism>
<dbReference type="GO" id="GO:2001256">
    <property type="term" value="P:regulation of store-operated calcium entry"/>
    <property type="evidence" value="ECO:0007669"/>
    <property type="project" value="InterPro"/>
</dbReference>
<dbReference type="Proteomes" id="UP000225706">
    <property type="component" value="Unassembled WGS sequence"/>
</dbReference>
<comment type="caution">
    <text evidence="16">The sequence shown here is derived from an EMBL/GenBank/DDBJ whole genome shotgun (WGS) entry which is preliminary data.</text>
</comment>
<evidence type="ECO:0000256" key="4">
    <source>
        <dbReference type="ARBA" id="ARBA00022448"/>
    </source>
</evidence>
<dbReference type="PANTHER" id="PTHR15929">
    <property type="entry name" value="STORE-OPERATED CALCIUM ENTRY-ASSOCIATED REGULATORY FACTOR"/>
    <property type="match status" value="1"/>
</dbReference>
<evidence type="ECO:0000256" key="14">
    <source>
        <dbReference type="SAM" id="MobiDB-lite"/>
    </source>
</evidence>
<feature type="transmembrane region" description="Helical" evidence="15">
    <location>
        <begin position="227"/>
        <end position="244"/>
    </location>
</feature>
<evidence type="ECO:0000256" key="5">
    <source>
        <dbReference type="ARBA" id="ARBA00022568"/>
    </source>
</evidence>
<sequence>MGSSKYSTTHKSTQRYYTTNRLISYITIGWGGNDKIRLTDVNVITLHQGKMTNSRRSHPVPQLKCVGGSAGCSAFTPSVVQCYNRGSDGYDVQWECKTDMDSQYKFGEVAVSCEGYDYRDDPYILKGSCGLEYTIDVVSSGGYYDHNNYHSGHRDNSYPNYYRHNYHSRHSGGWLSTIITWGVIAWIVYYIYQRLTQSQAQPPPPGGHNTHYSSGAGDAAGTAGGQGFWSAVAVLTMITMVIMVRGTIGDGLDTVLVGDLAGLGLTTVGPQDPPQVGPQAATTEEAPPLQALGPLQMKDYSLPHSKKNLWGRGREMLVSAAH</sequence>
<name>A0A2B4RVN8_STYPI</name>
<evidence type="ECO:0000256" key="8">
    <source>
        <dbReference type="ARBA" id="ARBA00022824"/>
    </source>
</evidence>
<evidence type="ECO:0000256" key="12">
    <source>
        <dbReference type="ARBA" id="ARBA00023136"/>
    </source>
</evidence>
<evidence type="ECO:0000256" key="10">
    <source>
        <dbReference type="ARBA" id="ARBA00022989"/>
    </source>
</evidence>
<evidence type="ECO:0000313" key="16">
    <source>
        <dbReference type="EMBL" id="PFX20863.1"/>
    </source>
</evidence>
<keyword evidence="7" id="KW-0732">Signal</keyword>
<dbReference type="EMBL" id="LSMT01000300">
    <property type="protein sequence ID" value="PFX20863.1"/>
    <property type="molecule type" value="Genomic_DNA"/>
</dbReference>
<evidence type="ECO:0000256" key="15">
    <source>
        <dbReference type="SAM" id="Phobius"/>
    </source>
</evidence>
<evidence type="ECO:0000256" key="13">
    <source>
        <dbReference type="ARBA" id="ARBA00031116"/>
    </source>
</evidence>
<dbReference type="Pfam" id="PF06682">
    <property type="entry name" value="SARAF"/>
    <property type="match status" value="1"/>
</dbReference>
<dbReference type="GO" id="GO:0005789">
    <property type="term" value="C:endoplasmic reticulum membrane"/>
    <property type="evidence" value="ECO:0007669"/>
    <property type="project" value="UniProtKB-SubCell"/>
</dbReference>
<evidence type="ECO:0000256" key="7">
    <source>
        <dbReference type="ARBA" id="ARBA00022729"/>
    </source>
</evidence>
<keyword evidence="4" id="KW-0813">Transport</keyword>
<dbReference type="STRING" id="50429.A0A2B4RVN8"/>
<evidence type="ECO:0000256" key="3">
    <source>
        <dbReference type="ARBA" id="ARBA00016584"/>
    </source>
</evidence>
<proteinExistence type="inferred from homology"/>
<dbReference type="AlphaFoldDB" id="A0A2B4RVN8"/>
<dbReference type="PANTHER" id="PTHR15929:SF0">
    <property type="entry name" value="STORE-OPERATED CALCIUM ENTRY-ASSOCIATED REGULATORY FACTOR"/>
    <property type="match status" value="1"/>
</dbReference>
<feature type="transmembrane region" description="Helical" evidence="15">
    <location>
        <begin position="173"/>
        <end position="192"/>
    </location>
</feature>
<protein>
    <recommendedName>
        <fullName evidence="3">Store-operated calcium entry-associated regulatory factor</fullName>
    </recommendedName>
    <alternativeName>
        <fullName evidence="13">Transmembrane protein 66</fullName>
    </alternativeName>
</protein>
<feature type="region of interest" description="Disordered" evidence="14">
    <location>
        <begin position="268"/>
        <end position="295"/>
    </location>
</feature>
<comment type="subcellular location">
    <subcellularLocation>
        <location evidence="1">Endoplasmic reticulum membrane</location>
        <topology evidence="1">Single-pass type I membrane protein</topology>
    </subcellularLocation>
</comment>
<dbReference type="GO" id="GO:0006816">
    <property type="term" value="P:calcium ion transport"/>
    <property type="evidence" value="ECO:0007669"/>
    <property type="project" value="UniProtKB-KW"/>
</dbReference>
<keyword evidence="17" id="KW-1185">Reference proteome</keyword>
<gene>
    <name evidence="16" type="primary">tmem66</name>
    <name evidence="16" type="ORF">AWC38_SpisGene14676</name>
</gene>
<keyword evidence="12 15" id="KW-0472">Membrane</keyword>
<keyword evidence="8" id="KW-0256">Endoplasmic reticulum</keyword>
<keyword evidence="10 15" id="KW-1133">Transmembrane helix</keyword>
<keyword evidence="9" id="KW-0106">Calcium</keyword>
<evidence type="ECO:0000256" key="6">
    <source>
        <dbReference type="ARBA" id="ARBA00022692"/>
    </source>
</evidence>
<evidence type="ECO:0000256" key="2">
    <source>
        <dbReference type="ARBA" id="ARBA00006833"/>
    </source>
</evidence>
<evidence type="ECO:0000256" key="11">
    <source>
        <dbReference type="ARBA" id="ARBA00023065"/>
    </source>
</evidence>
<keyword evidence="5" id="KW-0109">Calcium transport</keyword>
<dbReference type="InterPro" id="IPR009567">
    <property type="entry name" value="SARAF"/>
</dbReference>
<reference evidence="17" key="1">
    <citation type="journal article" date="2017" name="bioRxiv">
        <title>Comparative analysis of the genomes of Stylophora pistillata and Acropora digitifera provides evidence for extensive differences between species of corals.</title>
        <authorList>
            <person name="Voolstra C.R."/>
            <person name="Li Y."/>
            <person name="Liew Y.J."/>
            <person name="Baumgarten S."/>
            <person name="Zoccola D."/>
            <person name="Flot J.-F."/>
            <person name="Tambutte S."/>
            <person name="Allemand D."/>
            <person name="Aranda M."/>
        </authorList>
    </citation>
    <scope>NUCLEOTIDE SEQUENCE [LARGE SCALE GENOMIC DNA]</scope>
</reference>
<comment type="similarity">
    <text evidence="2">Belongs to the SARAF family.</text>
</comment>
<accession>A0A2B4RVN8</accession>